<accession>A0ACB9J5S4</accession>
<name>A0ACB9J5S4_9ASTR</name>
<dbReference type="EMBL" id="CM042022">
    <property type="protein sequence ID" value="KAI3814925.1"/>
    <property type="molecule type" value="Genomic_DNA"/>
</dbReference>
<proteinExistence type="predicted"/>
<dbReference type="Proteomes" id="UP001056120">
    <property type="component" value="Linkage Group LG05"/>
</dbReference>
<gene>
    <name evidence="1" type="ORF">L1987_14574</name>
</gene>
<evidence type="ECO:0000313" key="2">
    <source>
        <dbReference type="Proteomes" id="UP001056120"/>
    </source>
</evidence>
<sequence>MLQSVHLRLAFGLIQAASLGELQLSLGKMAQPRVLIDSLICDSSSGKEGGGSGGDVCSDSLSDDIV</sequence>
<evidence type="ECO:0000313" key="1">
    <source>
        <dbReference type="EMBL" id="KAI3814925.1"/>
    </source>
</evidence>
<organism evidence="1 2">
    <name type="scientific">Smallanthus sonchifolius</name>
    <dbReference type="NCBI Taxonomy" id="185202"/>
    <lineage>
        <taxon>Eukaryota</taxon>
        <taxon>Viridiplantae</taxon>
        <taxon>Streptophyta</taxon>
        <taxon>Embryophyta</taxon>
        <taxon>Tracheophyta</taxon>
        <taxon>Spermatophyta</taxon>
        <taxon>Magnoliopsida</taxon>
        <taxon>eudicotyledons</taxon>
        <taxon>Gunneridae</taxon>
        <taxon>Pentapetalae</taxon>
        <taxon>asterids</taxon>
        <taxon>campanulids</taxon>
        <taxon>Asterales</taxon>
        <taxon>Asteraceae</taxon>
        <taxon>Asteroideae</taxon>
        <taxon>Heliantheae alliance</taxon>
        <taxon>Millerieae</taxon>
        <taxon>Smallanthus</taxon>
    </lineage>
</organism>
<keyword evidence="2" id="KW-1185">Reference proteome</keyword>
<protein>
    <submittedName>
        <fullName evidence="1">Uncharacterized protein</fullName>
    </submittedName>
</protein>
<reference evidence="1 2" key="2">
    <citation type="journal article" date="2022" name="Mol. Ecol. Resour.">
        <title>The genomes of chicory, endive, great burdock and yacon provide insights into Asteraceae paleo-polyploidization history and plant inulin production.</title>
        <authorList>
            <person name="Fan W."/>
            <person name="Wang S."/>
            <person name="Wang H."/>
            <person name="Wang A."/>
            <person name="Jiang F."/>
            <person name="Liu H."/>
            <person name="Zhao H."/>
            <person name="Xu D."/>
            <person name="Zhang Y."/>
        </authorList>
    </citation>
    <scope>NUCLEOTIDE SEQUENCE [LARGE SCALE GENOMIC DNA]</scope>
    <source>
        <strain evidence="2">cv. Yunnan</strain>
        <tissue evidence="1">Leaves</tissue>
    </source>
</reference>
<comment type="caution">
    <text evidence="1">The sequence shown here is derived from an EMBL/GenBank/DDBJ whole genome shotgun (WGS) entry which is preliminary data.</text>
</comment>
<reference evidence="2" key="1">
    <citation type="journal article" date="2022" name="Mol. Ecol. Resour.">
        <title>The genomes of chicory, endive, great burdock and yacon provide insights into Asteraceae palaeo-polyploidization history and plant inulin production.</title>
        <authorList>
            <person name="Fan W."/>
            <person name="Wang S."/>
            <person name="Wang H."/>
            <person name="Wang A."/>
            <person name="Jiang F."/>
            <person name="Liu H."/>
            <person name="Zhao H."/>
            <person name="Xu D."/>
            <person name="Zhang Y."/>
        </authorList>
    </citation>
    <scope>NUCLEOTIDE SEQUENCE [LARGE SCALE GENOMIC DNA]</scope>
    <source>
        <strain evidence="2">cv. Yunnan</strain>
    </source>
</reference>